<reference evidence="1 2" key="1">
    <citation type="submission" date="2009-02" db="EMBL/GenBank/DDBJ databases">
        <title>Draft genome sequence of Clostridium asparagiforme (DSM 15981).</title>
        <authorList>
            <person name="Sudarsanam P."/>
            <person name="Ley R."/>
            <person name="Guruge J."/>
            <person name="Turnbaugh P.J."/>
            <person name="Mahowald M."/>
            <person name="Liep D."/>
            <person name="Gordon J."/>
        </authorList>
    </citation>
    <scope>NUCLEOTIDE SEQUENCE [LARGE SCALE GENOMIC DNA]</scope>
    <source>
        <strain evidence="1 2">DSM 15981</strain>
    </source>
</reference>
<proteinExistence type="predicted"/>
<evidence type="ECO:0000313" key="1">
    <source>
        <dbReference type="EMBL" id="EEG52061.1"/>
    </source>
</evidence>
<protein>
    <submittedName>
        <fullName evidence="1">Uncharacterized protein</fullName>
    </submittedName>
</protein>
<evidence type="ECO:0000313" key="2">
    <source>
        <dbReference type="Proteomes" id="UP000004756"/>
    </source>
</evidence>
<dbReference type="Proteomes" id="UP000004756">
    <property type="component" value="Unassembled WGS sequence"/>
</dbReference>
<dbReference type="EMBL" id="ACCJ01000488">
    <property type="protein sequence ID" value="EEG52061.1"/>
    <property type="molecule type" value="Genomic_DNA"/>
</dbReference>
<dbReference type="HOGENOM" id="CLU_3041851_0_0_9"/>
<name>C0D9D7_9FIRM</name>
<dbReference type="AlphaFoldDB" id="C0D9D7"/>
<comment type="caution">
    <text evidence="1">The sequence shown here is derived from an EMBL/GenBank/DDBJ whole genome shotgun (WGS) entry which is preliminary data.</text>
</comment>
<organism evidence="1 2">
    <name type="scientific">[Clostridium] asparagiforme DSM 15981</name>
    <dbReference type="NCBI Taxonomy" id="518636"/>
    <lineage>
        <taxon>Bacteria</taxon>
        <taxon>Bacillati</taxon>
        <taxon>Bacillota</taxon>
        <taxon>Clostridia</taxon>
        <taxon>Lachnospirales</taxon>
        <taxon>Lachnospiraceae</taxon>
        <taxon>Enterocloster</taxon>
    </lineage>
</organism>
<keyword evidence="2" id="KW-1185">Reference proteome</keyword>
<accession>C0D9D7</accession>
<gene>
    <name evidence="1" type="ORF">CLOSTASPAR_05888</name>
</gene>
<sequence>MIIGSFLIPPLIWWHYKVLSSDCRRPIAYNKIAWVRKKLRAQAVGSYPRRAPCG</sequence>